<dbReference type="Pfam" id="PF04966">
    <property type="entry name" value="OprB"/>
    <property type="match status" value="1"/>
</dbReference>
<dbReference type="GO" id="GO:0008643">
    <property type="term" value="P:carbohydrate transport"/>
    <property type="evidence" value="ECO:0007669"/>
    <property type="project" value="InterPro"/>
</dbReference>
<protein>
    <submittedName>
        <fullName evidence="5">Possible porin</fullName>
    </submittedName>
</protein>
<keyword evidence="2" id="KW-0732">Signal</keyword>
<dbReference type="HOGENOM" id="CLU_018575_0_0_3"/>
<dbReference type="NCBIfam" id="NF033921">
    <property type="entry name" value="por_somb"/>
    <property type="match status" value="1"/>
</dbReference>
<dbReference type="EMBL" id="CP000554">
    <property type="protein sequence ID" value="ABM79362.1"/>
    <property type="molecule type" value="Genomic_DNA"/>
</dbReference>
<dbReference type="GO" id="GO:0015288">
    <property type="term" value="F:porin activity"/>
    <property type="evidence" value="ECO:0007669"/>
    <property type="project" value="InterPro"/>
</dbReference>
<dbReference type="InterPro" id="IPR001119">
    <property type="entry name" value="SLH_dom"/>
</dbReference>
<reference evidence="5 6" key="1">
    <citation type="journal article" date="2007" name="PLoS Genet.">
        <title>Patterns and implications of gene gain and loss in the evolution of Prochlorococcus.</title>
        <authorList>
            <person name="Kettler G.C."/>
            <person name="Martiny A.C."/>
            <person name="Huang K."/>
            <person name="Zucker J."/>
            <person name="Coleman M.L."/>
            <person name="Rodrigue S."/>
            <person name="Chen F."/>
            <person name="Lapidus A."/>
            <person name="Ferriera S."/>
            <person name="Johnson J."/>
            <person name="Steglich C."/>
            <person name="Church G.M."/>
            <person name="Richardson P."/>
            <person name="Chisholm S.W."/>
        </authorList>
    </citation>
    <scope>NUCLEOTIDE SEQUENCE [LARGE SCALE GENOMIC DNA]</scope>
    <source>
        <strain evidence="5 6">MIT 9303</strain>
    </source>
</reference>
<dbReference type="Gene3D" id="2.40.160.180">
    <property type="entry name" value="Carbohydrate-selective porin OprB"/>
    <property type="match status" value="1"/>
</dbReference>
<dbReference type="PANTHER" id="PTHR43308:SF1">
    <property type="entry name" value="OUTER MEMBRANE PROTEIN ALPHA"/>
    <property type="match status" value="1"/>
</dbReference>
<dbReference type="SUPFAM" id="SSF56935">
    <property type="entry name" value="Porins"/>
    <property type="match status" value="1"/>
</dbReference>
<evidence type="ECO:0000256" key="2">
    <source>
        <dbReference type="RuleBase" id="RU363072"/>
    </source>
</evidence>
<feature type="coiled-coil region" evidence="3">
    <location>
        <begin position="94"/>
        <end position="139"/>
    </location>
</feature>
<proteinExistence type="inferred from homology"/>
<dbReference type="Proteomes" id="UP000002274">
    <property type="component" value="Chromosome"/>
</dbReference>
<dbReference type="BioCyc" id="PMAR59922:G1G80-2307-MONOMER"/>
<accession>A2CD02</accession>
<dbReference type="PANTHER" id="PTHR43308">
    <property type="entry name" value="OUTER MEMBRANE PROTEIN ALPHA-RELATED"/>
    <property type="match status" value="1"/>
</dbReference>
<evidence type="ECO:0000313" key="6">
    <source>
        <dbReference type="Proteomes" id="UP000002274"/>
    </source>
</evidence>
<dbReference type="InterPro" id="IPR007049">
    <property type="entry name" value="Carb-sel_porin_OprB"/>
</dbReference>
<dbReference type="GO" id="GO:0016020">
    <property type="term" value="C:membrane"/>
    <property type="evidence" value="ECO:0007669"/>
    <property type="project" value="InterPro"/>
</dbReference>
<feature type="chain" id="PRO_5002642859" evidence="2">
    <location>
        <begin position="25"/>
        <end position="543"/>
    </location>
</feature>
<evidence type="ECO:0000256" key="3">
    <source>
        <dbReference type="SAM" id="Coils"/>
    </source>
</evidence>
<dbReference type="KEGG" id="pmf:P9303_26321"/>
<dbReference type="PROSITE" id="PS51272">
    <property type="entry name" value="SLH"/>
    <property type="match status" value="1"/>
</dbReference>
<sequence>MKLFQQLLVAPAALGLMAPMAANAADLDIKGVSDYSASSEQVTSISQFQDVYPTDWAYQALSNLIERYGCVAGYPSGSYLGNRAMTRFEAAALLNACLDRITEVTDELRRLLNEFEQELAILKGRVDGLEARVGELEATQFSTTTKLVGQTSFIVGANSFAGDAEDVFGDDRDDEAAASDGATVFNYDMRLELNTSFTGKDLLKTRLRAGNFAKSPYSGNGYVGLSALEVAFPGDEDHNDVVKVDRLWYQFPLGEEFTVTAGAMVRQDNMLAVWPSNYPSETILDVFTYAGAPGAYSLTKGGGAGIWWDDNDSGWSISASYVSGNADDGNPNTGGVGTDGAASNATAQIAYAQDQWGIAAAYSYTSGDNGAGIYPGNATPLAVSLAGSGTTNSYAVSAWWAPEDTGWFPSISAGWGLNDVNENDDSDLIDNATSQSWYVGVQWEDAFIEGNVLGAAVGQPTFVTAVDYDSDVDASDFVADGNYAFELWYKFQVTDNISVTPAVYYLSRPLGDLTDGGGPVFGGGRSDDTFSNFGGLVRTTFKF</sequence>
<evidence type="ECO:0000256" key="1">
    <source>
        <dbReference type="ARBA" id="ARBA00008769"/>
    </source>
</evidence>
<keyword evidence="3" id="KW-0175">Coiled coil</keyword>
<dbReference type="InterPro" id="IPR038673">
    <property type="entry name" value="OprB_sf"/>
</dbReference>
<gene>
    <name evidence="5" type="ordered locus">P9303_26321</name>
</gene>
<dbReference type="AlphaFoldDB" id="A2CD02"/>
<dbReference type="RefSeq" id="WP_011827205.1">
    <property type="nucleotide sequence ID" value="NC_008820.1"/>
</dbReference>
<dbReference type="Pfam" id="PF00395">
    <property type="entry name" value="SLH"/>
    <property type="match status" value="1"/>
</dbReference>
<feature type="domain" description="SLH" evidence="4">
    <location>
        <begin position="44"/>
        <end position="108"/>
    </location>
</feature>
<dbReference type="STRING" id="59922.P9303_26321"/>
<feature type="signal peptide" evidence="2">
    <location>
        <begin position="1"/>
        <end position="24"/>
    </location>
</feature>
<comment type="similarity">
    <text evidence="1 2">Belongs to the OprB family.</text>
</comment>
<name>A2CD02_PROM3</name>
<dbReference type="InterPro" id="IPR047684">
    <property type="entry name" value="Por_som-like"/>
</dbReference>
<evidence type="ECO:0000313" key="5">
    <source>
        <dbReference type="EMBL" id="ABM79362.1"/>
    </source>
</evidence>
<organism evidence="5 6">
    <name type="scientific">Prochlorococcus marinus (strain MIT 9303)</name>
    <dbReference type="NCBI Taxonomy" id="59922"/>
    <lineage>
        <taxon>Bacteria</taxon>
        <taxon>Bacillati</taxon>
        <taxon>Cyanobacteriota</taxon>
        <taxon>Cyanophyceae</taxon>
        <taxon>Synechococcales</taxon>
        <taxon>Prochlorococcaceae</taxon>
        <taxon>Prochlorococcus</taxon>
    </lineage>
</organism>
<evidence type="ECO:0000259" key="4">
    <source>
        <dbReference type="PROSITE" id="PS51272"/>
    </source>
</evidence>
<dbReference type="InterPro" id="IPR051465">
    <property type="entry name" value="Cell_Envelope_Struct_Comp"/>
</dbReference>